<dbReference type="Pfam" id="PF03009">
    <property type="entry name" value="GDPD"/>
    <property type="match status" value="1"/>
</dbReference>
<dbReference type="OMA" id="RALPECW"/>
<reference evidence="2 3" key="1">
    <citation type="journal article" date="2012" name="Fungal Genet. Biol.">
        <title>The genome of the xerotolerant mold Wallemia sebi reveals adaptations to osmotic stress and suggests cryptic sexual reproduction.</title>
        <authorList>
            <person name="Padamsee M."/>
            <person name="Kumar T.K.A."/>
            <person name="Riley R."/>
            <person name="Binder M."/>
            <person name="Boyd A."/>
            <person name="Calvo A.M."/>
            <person name="Furukawa K."/>
            <person name="Hesse C."/>
            <person name="Hohmann S."/>
            <person name="James T.Y."/>
            <person name="LaButti K."/>
            <person name="Lapidus A."/>
            <person name="Lindquist E."/>
            <person name="Lucas S."/>
            <person name="Miller K."/>
            <person name="Shantappa S."/>
            <person name="Grigoriev I.V."/>
            <person name="Hibbett D.S."/>
            <person name="McLaughlin D.J."/>
            <person name="Spatafora J.W."/>
            <person name="Aime M.C."/>
        </authorList>
    </citation>
    <scope>NUCLEOTIDE SEQUENCE [LARGE SCALE GENOMIC DNA]</scope>
    <source>
        <strain evidence="3">ATCC MYA-4683 / CBS 633.66</strain>
    </source>
</reference>
<evidence type="ECO:0000313" key="3">
    <source>
        <dbReference type="Proteomes" id="UP000005242"/>
    </source>
</evidence>
<dbReference type="SUPFAM" id="SSF51695">
    <property type="entry name" value="PLC-like phosphodiesterases"/>
    <property type="match status" value="1"/>
</dbReference>
<gene>
    <name evidence="2" type="ORF">WALSEDRAFT_59859</name>
</gene>
<dbReference type="InParanoid" id="I4YF88"/>
<dbReference type="AlphaFoldDB" id="I4YF88"/>
<dbReference type="PANTHER" id="PTHR43805:SF1">
    <property type="entry name" value="GP-PDE DOMAIN-CONTAINING PROTEIN"/>
    <property type="match status" value="1"/>
</dbReference>
<dbReference type="eggNOG" id="KOG2258">
    <property type="taxonomic scope" value="Eukaryota"/>
</dbReference>
<dbReference type="GO" id="GO:0006629">
    <property type="term" value="P:lipid metabolic process"/>
    <property type="evidence" value="ECO:0007669"/>
    <property type="project" value="InterPro"/>
</dbReference>
<proteinExistence type="predicted"/>
<dbReference type="STRING" id="671144.I4YF88"/>
<accession>I4YF88</accession>
<dbReference type="FunCoup" id="I4YF88">
    <property type="interactions" value="77"/>
</dbReference>
<keyword evidence="3" id="KW-1185">Reference proteome</keyword>
<dbReference type="CDD" id="cd08570">
    <property type="entry name" value="GDPD_YPL206cp_fungi"/>
    <property type="match status" value="1"/>
</dbReference>
<sequence>MELKQINTNGTALPACFGHRGASAGYPENTMAAFKGAILDGSEGIESDVHICADDVIVMFHDPELDRLTNGSGSIPEKPYVGDIEHIRTIQTPPQPIPKFEEALELLMKPENRHVKFNIDIKPNNPPERLFSIMHKHISQYPNYENELAPRLILGLWHPKFIQPAKDIIPYAYLAHIGMSLSLARSHFFDHVKILSMSFSSLMGNDGQTFLRECKKSNKGVMVWTVNSRSEMIEASKWEVDGIITDETKYLVQLRKDMSSQFETIVKENGFLFPWSSIKYYKPMTELAAYMEKKYIESYGGEISAAA</sequence>
<feature type="domain" description="GP-PDE" evidence="1">
    <location>
        <begin position="14"/>
        <end position="255"/>
    </location>
</feature>
<dbReference type="HOGENOM" id="CLU_030006_1_0_1"/>
<protein>
    <submittedName>
        <fullName evidence="2">PLC-like phosphodiesterase</fullName>
    </submittedName>
</protein>
<dbReference type="Gene3D" id="3.20.20.190">
    <property type="entry name" value="Phosphatidylinositol (PI) phosphodiesterase"/>
    <property type="match status" value="1"/>
</dbReference>
<dbReference type="Proteomes" id="UP000005242">
    <property type="component" value="Unassembled WGS sequence"/>
</dbReference>
<organism evidence="2 3">
    <name type="scientific">Wallemia mellicola (strain ATCC MYA-4683 / CBS 633.66)</name>
    <name type="common">Wallemia sebi (CBS 633.66)</name>
    <dbReference type="NCBI Taxonomy" id="671144"/>
    <lineage>
        <taxon>Eukaryota</taxon>
        <taxon>Fungi</taxon>
        <taxon>Dikarya</taxon>
        <taxon>Basidiomycota</taxon>
        <taxon>Wallemiomycotina</taxon>
        <taxon>Wallemiomycetes</taxon>
        <taxon>Wallemiales</taxon>
        <taxon>Wallemiaceae</taxon>
        <taxon>Wallemia</taxon>
    </lineage>
</organism>
<dbReference type="OrthoDB" id="1058301at2759"/>
<dbReference type="EMBL" id="JH668227">
    <property type="protein sequence ID" value="EIM22630.1"/>
    <property type="molecule type" value="Genomic_DNA"/>
</dbReference>
<dbReference type="KEGG" id="wse:WALSEDRAFT_59859"/>
<evidence type="ECO:0000313" key="2">
    <source>
        <dbReference type="EMBL" id="EIM22630.1"/>
    </source>
</evidence>
<name>I4YF88_WALMC</name>
<evidence type="ECO:0000259" key="1">
    <source>
        <dbReference type="PROSITE" id="PS51704"/>
    </source>
</evidence>
<dbReference type="RefSeq" id="XP_006957296.1">
    <property type="nucleotide sequence ID" value="XM_006957234.1"/>
</dbReference>
<dbReference type="PANTHER" id="PTHR43805">
    <property type="entry name" value="GLYCEROPHOSPHORYL DIESTER PHOSPHODIESTERASE"/>
    <property type="match status" value="1"/>
</dbReference>
<dbReference type="GO" id="GO:0008081">
    <property type="term" value="F:phosphoric diester hydrolase activity"/>
    <property type="evidence" value="ECO:0007669"/>
    <property type="project" value="InterPro"/>
</dbReference>
<dbReference type="GeneID" id="18473591"/>
<dbReference type="InterPro" id="IPR030395">
    <property type="entry name" value="GP_PDE_dom"/>
</dbReference>
<dbReference type="PROSITE" id="PS51704">
    <property type="entry name" value="GP_PDE"/>
    <property type="match status" value="1"/>
</dbReference>
<dbReference type="InterPro" id="IPR017946">
    <property type="entry name" value="PLC-like_Pdiesterase_TIM-brl"/>
</dbReference>